<dbReference type="InterPro" id="IPR010724">
    <property type="entry name" value="RepA_N"/>
</dbReference>
<evidence type="ECO:0000313" key="3">
    <source>
        <dbReference type="EMBL" id="RIL41197.1"/>
    </source>
</evidence>
<gene>
    <name evidence="3" type="ORF">BUZ01_13380</name>
    <name evidence="2" type="ORF">SGA02_14160</name>
</gene>
<evidence type="ECO:0000313" key="5">
    <source>
        <dbReference type="Proteomes" id="UP000321057"/>
    </source>
</evidence>
<evidence type="ECO:0000313" key="2">
    <source>
        <dbReference type="EMBL" id="GEQ05588.1"/>
    </source>
</evidence>
<organism evidence="3 4">
    <name type="scientific">Staphylococcus gallinarum</name>
    <dbReference type="NCBI Taxonomy" id="1293"/>
    <lineage>
        <taxon>Bacteria</taxon>
        <taxon>Bacillati</taxon>
        <taxon>Bacillota</taxon>
        <taxon>Bacilli</taxon>
        <taxon>Bacillales</taxon>
        <taxon>Staphylococcaceae</taxon>
        <taxon>Staphylococcus</taxon>
    </lineage>
</organism>
<reference evidence="2 5" key="2">
    <citation type="submission" date="2019-07" db="EMBL/GenBank/DDBJ databases">
        <title>Whole genome shotgun sequence of Staphylococcus gallinarum NBRC 109767.</title>
        <authorList>
            <person name="Hosoyama A."/>
            <person name="Uohara A."/>
            <person name="Ohji S."/>
            <person name="Ichikawa N."/>
        </authorList>
    </citation>
    <scope>NUCLEOTIDE SEQUENCE [LARGE SCALE GENOMIC DNA]</scope>
    <source>
        <strain evidence="2 5">NBRC 109767</strain>
    </source>
</reference>
<comment type="caution">
    <text evidence="3">The sequence shown here is derived from an EMBL/GenBank/DDBJ whole genome shotgun (WGS) entry which is preliminary data.</text>
</comment>
<dbReference type="Pfam" id="PF06970">
    <property type="entry name" value="RepA_N"/>
    <property type="match status" value="1"/>
</dbReference>
<name>A0A0D0QTV0_STAGA</name>
<dbReference type="AlphaFoldDB" id="A0A0D0QTV0"/>
<sequence length="131" mass="15746">MSNIYYTDNDTNNLDYCLAPKILMYTDYYINMSTNAFKLYIFLHDRLKVSIQKGLKNNKNQYYTHMSIAEAEALFHWSKVEFEQLKQELKSYNLLCEVLSEHHKENLLYLKKCKCSQLEHNNYEKMLVHSN</sequence>
<reference evidence="3 4" key="1">
    <citation type="journal article" date="2016" name="Front. Microbiol.">
        <title>Comprehensive Phylogenetic Analysis of Bovine Non-aureus Staphylococci Species Based on Whole-Genome Sequencing.</title>
        <authorList>
            <person name="Naushad S."/>
            <person name="Barkema H.W."/>
            <person name="Luby C."/>
            <person name="Condas L.A."/>
            <person name="Nobrega D.B."/>
            <person name="Carson D.A."/>
            <person name="De Buck J."/>
        </authorList>
    </citation>
    <scope>NUCLEOTIDE SEQUENCE [LARGE SCALE GENOMIC DNA]</scope>
    <source>
        <strain evidence="3 4">SNUC 1388</strain>
    </source>
</reference>
<protein>
    <recommendedName>
        <fullName evidence="1">Replication initiator A N-terminal domain-containing protein</fullName>
    </recommendedName>
</protein>
<dbReference type="RefSeq" id="WP_042740018.1">
    <property type="nucleotide sequence ID" value="NZ_BKAX01000003.1"/>
</dbReference>
<dbReference type="Proteomes" id="UP000283576">
    <property type="component" value="Unassembled WGS sequence"/>
</dbReference>
<dbReference type="EMBL" id="BKAX01000003">
    <property type="protein sequence ID" value="GEQ05588.1"/>
    <property type="molecule type" value="Genomic_DNA"/>
</dbReference>
<dbReference type="GeneID" id="93844821"/>
<dbReference type="Proteomes" id="UP000321057">
    <property type="component" value="Unassembled WGS sequence"/>
</dbReference>
<evidence type="ECO:0000259" key="1">
    <source>
        <dbReference type="Pfam" id="PF06970"/>
    </source>
</evidence>
<accession>A0A0D0QTV0</accession>
<feature type="domain" description="Replication initiator A N-terminal" evidence="1">
    <location>
        <begin position="16"/>
        <end position="89"/>
    </location>
</feature>
<dbReference type="EMBL" id="QXRZ01000014">
    <property type="protein sequence ID" value="RIL41197.1"/>
    <property type="molecule type" value="Genomic_DNA"/>
</dbReference>
<evidence type="ECO:0000313" key="4">
    <source>
        <dbReference type="Proteomes" id="UP000283576"/>
    </source>
</evidence>
<proteinExistence type="predicted"/>
<dbReference type="OrthoDB" id="2408084at2"/>
<keyword evidence="5" id="KW-1185">Reference proteome</keyword>